<reference evidence="1 2" key="1">
    <citation type="submission" date="2011-10" db="EMBL/GenBank/DDBJ databases">
        <authorList>
            <person name="Genoscope - CEA"/>
        </authorList>
    </citation>
    <scope>NUCLEOTIDE SEQUENCE [LARGE SCALE GENOMIC DNA]</scope>
    <source>
        <strain evidence="1 2">RCC 1105</strain>
    </source>
</reference>
<dbReference type="Gene3D" id="3.10.129.10">
    <property type="entry name" value="Hotdog Thioesterase"/>
    <property type="match status" value="1"/>
</dbReference>
<proteinExistence type="predicted"/>
<dbReference type="SUPFAM" id="SSF54637">
    <property type="entry name" value="Thioesterase/thiol ester dehydrase-isomerase"/>
    <property type="match status" value="1"/>
</dbReference>
<dbReference type="Proteomes" id="UP000198341">
    <property type="component" value="Chromosome 7"/>
</dbReference>
<evidence type="ECO:0000313" key="1">
    <source>
        <dbReference type="EMBL" id="CCO66281.1"/>
    </source>
</evidence>
<dbReference type="OrthoDB" id="506431at2759"/>
<name>K8FEI0_9CHLO</name>
<accession>K8FEI0</accession>
<dbReference type="GeneID" id="19014848"/>
<organism evidence="1 2">
    <name type="scientific">Bathycoccus prasinos</name>
    <dbReference type="NCBI Taxonomy" id="41875"/>
    <lineage>
        <taxon>Eukaryota</taxon>
        <taxon>Viridiplantae</taxon>
        <taxon>Chlorophyta</taxon>
        <taxon>Mamiellophyceae</taxon>
        <taxon>Mamiellales</taxon>
        <taxon>Bathycoccaceae</taxon>
        <taxon>Bathycoccus</taxon>
    </lineage>
</organism>
<evidence type="ECO:0008006" key="3">
    <source>
        <dbReference type="Google" id="ProtNLM"/>
    </source>
</evidence>
<dbReference type="EMBL" id="FO082272">
    <property type="protein sequence ID" value="CCO66281.1"/>
    <property type="molecule type" value="Genomic_DNA"/>
</dbReference>
<dbReference type="KEGG" id="bpg:Bathy07g03590"/>
<dbReference type="AlphaFoldDB" id="K8FEI0"/>
<sequence>MDEWTSKKVSLNEILKEEHPEKEPHFLDDDLVMSKFVTEKDIRAHYQNELENGKVVSNQAGGAREITIDERSLVENRPKVVIDNTLDLTPEDYRKAAFATGIPFRPNGLFPPNDTLLTKLSTDPMYFPFMKHVPCERPHDFVVAPGCWASGDSAAKAGLDVRHFYRFPRNGCDHGELHGAVRAGEGAAICLHGYTTAHGGSIETILDECTAEIAKCEFAPTATTINFKVNLKKPFPLHRTCRILCKIKSISSNKLRIVTTGEIYDAEDDTLLVTCEAELVDIARISANTQEMQNKMKSNGAVNRWNGM</sequence>
<evidence type="ECO:0000313" key="2">
    <source>
        <dbReference type="Proteomes" id="UP000198341"/>
    </source>
</evidence>
<dbReference type="InterPro" id="IPR029069">
    <property type="entry name" value="HotDog_dom_sf"/>
</dbReference>
<dbReference type="RefSeq" id="XP_007512193.1">
    <property type="nucleotide sequence ID" value="XM_007512131.1"/>
</dbReference>
<protein>
    <recommendedName>
        <fullName evidence="3">Thioesterase domain-containing protein</fullName>
    </recommendedName>
</protein>
<gene>
    <name evidence="1" type="ORF">Bathy07g03590</name>
</gene>
<keyword evidence="2" id="KW-1185">Reference proteome</keyword>
<dbReference type="eggNOG" id="ENOG502SRS8">
    <property type="taxonomic scope" value="Eukaryota"/>
</dbReference>